<organism evidence="1 3">
    <name type="scientific">Didymodactylos carnosus</name>
    <dbReference type="NCBI Taxonomy" id="1234261"/>
    <lineage>
        <taxon>Eukaryota</taxon>
        <taxon>Metazoa</taxon>
        <taxon>Spiralia</taxon>
        <taxon>Gnathifera</taxon>
        <taxon>Rotifera</taxon>
        <taxon>Eurotatoria</taxon>
        <taxon>Bdelloidea</taxon>
        <taxon>Philodinida</taxon>
        <taxon>Philodinidae</taxon>
        <taxon>Didymodactylos</taxon>
    </lineage>
</organism>
<dbReference type="Proteomes" id="UP000663829">
    <property type="component" value="Unassembled WGS sequence"/>
</dbReference>
<sequence>MASFAVVVLVVFGYAFSNSYFAQYPIERVGPSMFACDMDIRNAKFSSGLRSISSTVSEDEQLIYDIIFSN</sequence>
<evidence type="ECO:0000313" key="3">
    <source>
        <dbReference type="Proteomes" id="UP000663829"/>
    </source>
</evidence>
<evidence type="ECO:0000313" key="1">
    <source>
        <dbReference type="EMBL" id="CAF1595502.1"/>
    </source>
</evidence>
<gene>
    <name evidence="1" type="ORF">GPM918_LOCUS42050</name>
    <name evidence="2" type="ORF">SRO942_LOCUS43219</name>
</gene>
<name>A0A816AIS9_9BILA</name>
<dbReference type="AlphaFoldDB" id="A0A816AIS9"/>
<evidence type="ECO:0000313" key="2">
    <source>
        <dbReference type="EMBL" id="CAF4469968.1"/>
    </source>
</evidence>
<dbReference type="EMBL" id="CAJNOQ010034625">
    <property type="protein sequence ID" value="CAF1595502.1"/>
    <property type="molecule type" value="Genomic_DNA"/>
</dbReference>
<proteinExistence type="predicted"/>
<dbReference type="EMBL" id="CAJOBC010100903">
    <property type="protein sequence ID" value="CAF4469968.1"/>
    <property type="molecule type" value="Genomic_DNA"/>
</dbReference>
<dbReference type="Proteomes" id="UP000681722">
    <property type="component" value="Unassembled WGS sequence"/>
</dbReference>
<reference evidence="1" key="1">
    <citation type="submission" date="2021-02" db="EMBL/GenBank/DDBJ databases">
        <authorList>
            <person name="Nowell W R."/>
        </authorList>
    </citation>
    <scope>NUCLEOTIDE SEQUENCE</scope>
</reference>
<keyword evidence="3" id="KW-1185">Reference proteome</keyword>
<accession>A0A816AIS9</accession>
<protein>
    <submittedName>
        <fullName evidence="1">Uncharacterized protein</fullName>
    </submittedName>
</protein>
<comment type="caution">
    <text evidence="1">The sequence shown here is derived from an EMBL/GenBank/DDBJ whole genome shotgun (WGS) entry which is preliminary data.</text>
</comment>